<evidence type="ECO:0000256" key="3">
    <source>
        <dbReference type="ARBA" id="ARBA00022833"/>
    </source>
</evidence>
<evidence type="ECO:0000259" key="7">
    <source>
        <dbReference type="PROSITE" id="PS50089"/>
    </source>
</evidence>
<dbReference type="InterPro" id="IPR027370">
    <property type="entry name" value="Znf-RING_euk"/>
</dbReference>
<evidence type="ECO:0000256" key="6">
    <source>
        <dbReference type="SAM" id="MobiDB-lite"/>
    </source>
</evidence>
<comment type="caution">
    <text evidence="8">The sequence shown here is derived from an EMBL/GenBank/DDBJ whole genome shotgun (WGS) entry which is preliminary data.</text>
</comment>
<keyword evidence="3" id="KW-0862">Zinc</keyword>
<dbReference type="PANTHER" id="PTHR13063">
    <property type="entry name" value="ENOS INTERACTING PROTEIN"/>
    <property type="match status" value="1"/>
</dbReference>
<name>A0A0F4YTL5_RASE3</name>
<dbReference type="GO" id="GO:0061630">
    <property type="term" value="F:ubiquitin protein ligase activity"/>
    <property type="evidence" value="ECO:0007669"/>
    <property type="project" value="InterPro"/>
</dbReference>
<feature type="domain" description="RING-type" evidence="7">
    <location>
        <begin position="221"/>
        <end position="281"/>
    </location>
</feature>
<keyword evidence="2 4" id="KW-0863">Zinc-finger</keyword>
<feature type="compositionally biased region" description="Basic and acidic residues" evidence="6">
    <location>
        <begin position="296"/>
        <end position="310"/>
    </location>
</feature>
<dbReference type="AlphaFoldDB" id="A0A0F4YTL5"/>
<dbReference type="GO" id="GO:0005634">
    <property type="term" value="C:nucleus"/>
    <property type="evidence" value="ECO:0007669"/>
    <property type="project" value="TreeGrafter"/>
</dbReference>
<dbReference type="GeneID" id="25317166"/>
<dbReference type="Pfam" id="PF13445">
    <property type="entry name" value="zf-RING_UBOX"/>
    <property type="match status" value="1"/>
</dbReference>
<dbReference type="Proteomes" id="UP000053958">
    <property type="component" value="Unassembled WGS sequence"/>
</dbReference>
<evidence type="ECO:0000256" key="5">
    <source>
        <dbReference type="SAM" id="Coils"/>
    </source>
</evidence>
<feature type="coiled-coil region" evidence="5">
    <location>
        <begin position="20"/>
        <end position="59"/>
    </location>
</feature>
<dbReference type="OrthoDB" id="116827at2759"/>
<dbReference type="SUPFAM" id="SSF57850">
    <property type="entry name" value="RING/U-box"/>
    <property type="match status" value="1"/>
</dbReference>
<dbReference type="PROSITE" id="PS00518">
    <property type="entry name" value="ZF_RING_1"/>
    <property type="match status" value="1"/>
</dbReference>
<evidence type="ECO:0000256" key="4">
    <source>
        <dbReference type="PROSITE-ProRule" id="PRU00175"/>
    </source>
</evidence>
<keyword evidence="1" id="KW-0479">Metal-binding</keyword>
<reference evidence="8 9" key="1">
    <citation type="submission" date="2015-04" db="EMBL/GenBank/DDBJ databases">
        <authorList>
            <person name="Heijne W.H."/>
            <person name="Fedorova N.D."/>
            <person name="Nierman W.C."/>
            <person name="Vollebregt A.W."/>
            <person name="Zhao Z."/>
            <person name="Wu L."/>
            <person name="Kumar M."/>
            <person name="Stam H."/>
            <person name="van den Berg M.A."/>
            <person name="Pel H.J."/>
        </authorList>
    </citation>
    <scope>NUCLEOTIDE SEQUENCE [LARGE SCALE GENOMIC DNA]</scope>
    <source>
        <strain evidence="8 9">CBS 393.64</strain>
    </source>
</reference>
<evidence type="ECO:0000256" key="2">
    <source>
        <dbReference type="ARBA" id="ARBA00022771"/>
    </source>
</evidence>
<evidence type="ECO:0000313" key="9">
    <source>
        <dbReference type="Proteomes" id="UP000053958"/>
    </source>
</evidence>
<sequence length="350" mass="39174">MQPARAPVVACATNGDLFCRECAINDLLAQRKEIKRLEREREEARRRMAEDESRTLEEAKMRELREFELVSMGLEGTANNNNNKKRKVPTMEDETATAAAVHAATESFRQREVDVNGKRRKVFELGEAEMARYAKEEQERLRKEIERERAESNKPALRSFWIPSLTPSTETDITTKPVKMSPICPGSTDKNRHEYSLKTLVDVHFTEEKVEDGSGEVSRICPSCKKVLTNGLKAMLTKPCGHVICQPCVTKFMTPESTIHPHADDKDKCAAVGRILCYVCETDITPETKSSKSKKDKNNDKEKDRDREGNNAHNSNSKIKPGLVEISAEGTGFAGGGDNIVEKAGVAFQC</sequence>
<dbReference type="InterPro" id="IPR001841">
    <property type="entry name" value="Znf_RING"/>
</dbReference>
<dbReference type="InterPro" id="IPR013083">
    <property type="entry name" value="Znf_RING/FYVE/PHD"/>
</dbReference>
<feature type="region of interest" description="Disordered" evidence="6">
    <location>
        <begin position="288"/>
        <end position="321"/>
    </location>
</feature>
<keyword evidence="5" id="KW-0175">Coiled coil</keyword>
<dbReference type="GO" id="GO:0008270">
    <property type="term" value="F:zinc ion binding"/>
    <property type="evidence" value="ECO:0007669"/>
    <property type="project" value="UniProtKB-KW"/>
</dbReference>
<protein>
    <submittedName>
        <fullName evidence="8">RING finger domain protein</fullName>
    </submittedName>
</protein>
<accession>A0A0F4YTL5</accession>
<dbReference type="Gene3D" id="3.30.40.10">
    <property type="entry name" value="Zinc/RING finger domain, C3HC4 (zinc finger)"/>
    <property type="match status" value="1"/>
</dbReference>
<gene>
    <name evidence="8" type="ORF">T310_4819</name>
</gene>
<dbReference type="InterPro" id="IPR016818">
    <property type="entry name" value="NOSIP"/>
</dbReference>
<evidence type="ECO:0000313" key="8">
    <source>
        <dbReference type="EMBL" id="KKA21166.1"/>
    </source>
</evidence>
<dbReference type="InterPro" id="IPR017907">
    <property type="entry name" value="Znf_RING_CS"/>
</dbReference>
<proteinExistence type="predicted"/>
<dbReference type="FunFam" id="3.30.40.10:FF:000673">
    <property type="entry name" value="RING finger domain protein, putative"/>
    <property type="match status" value="1"/>
</dbReference>
<dbReference type="STRING" id="1408163.A0A0F4YTL5"/>
<dbReference type="PROSITE" id="PS50089">
    <property type="entry name" value="ZF_RING_2"/>
    <property type="match status" value="1"/>
</dbReference>
<dbReference type="PANTHER" id="PTHR13063:SF10">
    <property type="entry name" value="NITRIC OXIDE SYNTHASE-INTERACTING PROTEIN"/>
    <property type="match status" value="1"/>
</dbReference>
<evidence type="ECO:0000256" key="1">
    <source>
        <dbReference type="ARBA" id="ARBA00022723"/>
    </source>
</evidence>
<dbReference type="RefSeq" id="XP_013327778.1">
    <property type="nucleotide sequence ID" value="XM_013472324.1"/>
</dbReference>
<organism evidence="8 9">
    <name type="scientific">Rasamsonia emersonii (strain ATCC 16479 / CBS 393.64 / IMI 116815)</name>
    <dbReference type="NCBI Taxonomy" id="1408163"/>
    <lineage>
        <taxon>Eukaryota</taxon>
        <taxon>Fungi</taxon>
        <taxon>Dikarya</taxon>
        <taxon>Ascomycota</taxon>
        <taxon>Pezizomycotina</taxon>
        <taxon>Eurotiomycetes</taxon>
        <taxon>Eurotiomycetidae</taxon>
        <taxon>Eurotiales</taxon>
        <taxon>Trichocomaceae</taxon>
        <taxon>Rasamsonia</taxon>
    </lineage>
</organism>
<dbReference type="EMBL" id="LASV01000199">
    <property type="protein sequence ID" value="KKA21166.1"/>
    <property type="molecule type" value="Genomic_DNA"/>
</dbReference>
<keyword evidence="9" id="KW-1185">Reference proteome</keyword>